<dbReference type="SUPFAM" id="SSF50939">
    <property type="entry name" value="Sialidases"/>
    <property type="match status" value="1"/>
</dbReference>
<sequence>MEKLDIRERIYATRELGIWVGATQIIIPVQERLCPSGFVFRLANGDIVVGGAMSGVCWPADRLSIPLPPGQTSRDLSWRRSKDGGRTWKETLAWPSYGACQLLSGEIVQISAGSWHIGCNQMDYMVDLFWSDDGYTFEKERALITGMPKLTEIKWHRSAKERHANTLGQIVSLHDNSLLAPAQGLFVGD</sequence>
<gene>
    <name evidence="1" type="ORF">S12H4_45408</name>
</gene>
<reference evidence="1" key="1">
    <citation type="journal article" date="2014" name="Front. Microbiol.">
        <title>High frequency of phylogenetically diverse reductive dehalogenase-homologous genes in deep subseafloor sedimentary metagenomes.</title>
        <authorList>
            <person name="Kawai M."/>
            <person name="Futagami T."/>
            <person name="Toyoda A."/>
            <person name="Takaki Y."/>
            <person name="Nishi S."/>
            <person name="Hori S."/>
            <person name="Arai W."/>
            <person name="Tsubouchi T."/>
            <person name="Morono Y."/>
            <person name="Uchiyama I."/>
            <person name="Ito T."/>
            <person name="Fujiyama A."/>
            <person name="Inagaki F."/>
            <person name="Takami H."/>
        </authorList>
    </citation>
    <scope>NUCLEOTIDE SEQUENCE</scope>
    <source>
        <strain evidence="1">Expedition CK06-06</strain>
    </source>
</reference>
<organism evidence="1">
    <name type="scientific">marine sediment metagenome</name>
    <dbReference type="NCBI Taxonomy" id="412755"/>
    <lineage>
        <taxon>unclassified sequences</taxon>
        <taxon>metagenomes</taxon>
        <taxon>ecological metagenomes</taxon>
    </lineage>
</organism>
<protein>
    <recommendedName>
        <fullName evidence="2">Sialidase domain-containing protein</fullName>
    </recommendedName>
</protein>
<feature type="non-terminal residue" evidence="1">
    <location>
        <position position="189"/>
    </location>
</feature>
<dbReference type="EMBL" id="BARW01028075">
    <property type="protein sequence ID" value="GAJ08945.1"/>
    <property type="molecule type" value="Genomic_DNA"/>
</dbReference>
<dbReference type="AlphaFoldDB" id="X1VL52"/>
<comment type="caution">
    <text evidence="1">The sequence shown here is derived from an EMBL/GenBank/DDBJ whole genome shotgun (WGS) entry which is preliminary data.</text>
</comment>
<evidence type="ECO:0008006" key="2">
    <source>
        <dbReference type="Google" id="ProtNLM"/>
    </source>
</evidence>
<evidence type="ECO:0000313" key="1">
    <source>
        <dbReference type="EMBL" id="GAJ08945.1"/>
    </source>
</evidence>
<accession>X1VL52</accession>
<name>X1VL52_9ZZZZ</name>
<proteinExistence type="predicted"/>
<dbReference type="InterPro" id="IPR036278">
    <property type="entry name" value="Sialidase_sf"/>
</dbReference>